<evidence type="ECO:0000256" key="4">
    <source>
        <dbReference type="ARBA" id="ARBA00023172"/>
    </source>
</evidence>
<accession>A0A445MWB5</accession>
<keyword evidence="3" id="KW-0238">DNA-binding</keyword>
<dbReference type="Gene3D" id="1.10.150.130">
    <property type="match status" value="1"/>
</dbReference>
<protein>
    <submittedName>
        <fullName evidence="6">Phage integrase family protein</fullName>
    </submittedName>
</protein>
<dbReference type="InterPro" id="IPR011010">
    <property type="entry name" value="DNA_brk_join_enz"/>
</dbReference>
<evidence type="ECO:0000259" key="5">
    <source>
        <dbReference type="PROSITE" id="PS51898"/>
    </source>
</evidence>
<dbReference type="Pfam" id="PF00589">
    <property type="entry name" value="Phage_integrase"/>
    <property type="match status" value="1"/>
</dbReference>
<evidence type="ECO:0000256" key="3">
    <source>
        <dbReference type="ARBA" id="ARBA00023125"/>
    </source>
</evidence>
<dbReference type="InterPro" id="IPR010998">
    <property type="entry name" value="Integrase_recombinase_N"/>
</dbReference>
<feature type="domain" description="Tyr recombinase" evidence="5">
    <location>
        <begin position="190"/>
        <end position="364"/>
    </location>
</feature>
<dbReference type="PROSITE" id="PS51898">
    <property type="entry name" value="TYR_RECOMBINASE"/>
    <property type="match status" value="1"/>
</dbReference>
<dbReference type="PANTHER" id="PTHR30629:SF2">
    <property type="entry name" value="PROPHAGE INTEGRASE INTS-RELATED"/>
    <property type="match status" value="1"/>
</dbReference>
<proteinExistence type="inferred from homology"/>
<organism evidence="6">
    <name type="scientific">uncultured Desulfobacterium sp</name>
    <dbReference type="NCBI Taxonomy" id="201089"/>
    <lineage>
        <taxon>Bacteria</taxon>
        <taxon>Pseudomonadati</taxon>
        <taxon>Thermodesulfobacteriota</taxon>
        <taxon>Desulfobacteria</taxon>
        <taxon>Desulfobacterales</taxon>
        <taxon>Desulfobacteriaceae</taxon>
        <taxon>Desulfobacterium</taxon>
        <taxon>environmental samples</taxon>
    </lineage>
</organism>
<comment type="similarity">
    <text evidence="1">Belongs to the 'phage' integrase family.</text>
</comment>
<sequence length="390" mass="44468">MPAQKRFKTKYPGVYFIEGKAIGSSKAEKIFYVMYRRDGKQIHEKAGRQFQDDMTPARAAQLRTLRLKGDQLSNKARREAEKAKKEELANKFTINRLWEKYVVNSPGLKGIVTDKNRYENHIKPALGDKEPKEILPLDIDRIRLKLLKKKKSGTVKNVLELIRRIINFGVKKNLCEGLSFRIEMPKVNNLKTEDLNPDQLTKLLAAIDEDSNIQAAHLMRMVLYTGMRRTELFKLKWTDIDFDRGFILIRDPKGGPDQKIPLNDAARSLLESHPKYPNSLFVFPGRGGRQRIDINHQVGRIKKAAGLPDDFRALHGLRHVYASMLASSGNVDMYTLQKLLTHKSPLMTQRYAHLRDETLKRASDLAGDIINNAANGSNNEKVVNLTGEEA</sequence>
<keyword evidence="2" id="KW-0229">DNA integration</keyword>
<dbReference type="GO" id="GO:0003677">
    <property type="term" value="F:DNA binding"/>
    <property type="evidence" value="ECO:0007669"/>
    <property type="project" value="UniProtKB-KW"/>
</dbReference>
<dbReference type="EMBL" id="OJIN01000107">
    <property type="protein sequence ID" value="SPD73770.1"/>
    <property type="molecule type" value="Genomic_DNA"/>
</dbReference>
<dbReference type="GO" id="GO:0006310">
    <property type="term" value="P:DNA recombination"/>
    <property type="evidence" value="ECO:0007669"/>
    <property type="project" value="UniProtKB-KW"/>
</dbReference>
<keyword evidence="4" id="KW-0233">DNA recombination</keyword>
<dbReference type="AlphaFoldDB" id="A0A445MWB5"/>
<dbReference type="Gene3D" id="1.10.443.10">
    <property type="entry name" value="Intergrase catalytic core"/>
    <property type="match status" value="1"/>
</dbReference>
<evidence type="ECO:0000313" key="6">
    <source>
        <dbReference type="EMBL" id="SPD73770.1"/>
    </source>
</evidence>
<dbReference type="InterPro" id="IPR050808">
    <property type="entry name" value="Phage_Integrase"/>
</dbReference>
<dbReference type="SUPFAM" id="SSF56349">
    <property type="entry name" value="DNA breaking-rejoining enzymes"/>
    <property type="match status" value="1"/>
</dbReference>
<dbReference type="CDD" id="cd00796">
    <property type="entry name" value="INT_Rci_Hp1_C"/>
    <property type="match status" value="1"/>
</dbReference>
<dbReference type="InterPro" id="IPR013762">
    <property type="entry name" value="Integrase-like_cat_sf"/>
</dbReference>
<dbReference type="GO" id="GO:0015074">
    <property type="term" value="P:DNA integration"/>
    <property type="evidence" value="ECO:0007669"/>
    <property type="project" value="UniProtKB-KW"/>
</dbReference>
<dbReference type="InterPro" id="IPR002104">
    <property type="entry name" value="Integrase_catalytic"/>
</dbReference>
<dbReference type="PANTHER" id="PTHR30629">
    <property type="entry name" value="PROPHAGE INTEGRASE"/>
    <property type="match status" value="1"/>
</dbReference>
<name>A0A445MWB5_9BACT</name>
<evidence type="ECO:0000256" key="2">
    <source>
        <dbReference type="ARBA" id="ARBA00022908"/>
    </source>
</evidence>
<reference evidence="6" key="1">
    <citation type="submission" date="2018-01" db="EMBL/GenBank/DDBJ databases">
        <authorList>
            <person name="Regsiter A."/>
            <person name="William W."/>
        </authorList>
    </citation>
    <scope>NUCLEOTIDE SEQUENCE</scope>
    <source>
        <strain evidence="6">TRIP AH-1</strain>
    </source>
</reference>
<gene>
    <name evidence="6" type="ORF">PITCH_A1950003</name>
</gene>
<evidence type="ECO:0000256" key="1">
    <source>
        <dbReference type="ARBA" id="ARBA00008857"/>
    </source>
</evidence>